<feature type="domain" description="MHYT" evidence="3">
    <location>
        <begin position="57"/>
        <end position="256"/>
    </location>
</feature>
<feature type="transmembrane region" description="Helical" evidence="2">
    <location>
        <begin position="272"/>
        <end position="292"/>
    </location>
</feature>
<feature type="region of interest" description="Disordered" evidence="1">
    <location>
        <begin position="461"/>
        <end position="480"/>
    </location>
</feature>
<feature type="transmembrane region" description="Helical" evidence="2">
    <location>
        <begin position="133"/>
        <end position="154"/>
    </location>
</feature>
<name>A0A098DRU3_GIBZE</name>
<feature type="region of interest" description="Disordered" evidence="1">
    <location>
        <begin position="769"/>
        <end position="798"/>
    </location>
</feature>
<reference evidence="4" key="1">
    <citation type="journal article" date="2007" name="Science">
        <title>The Fusarium graminearum genome reveals a link between localized polymorphism and pathogen specialization.</title>
        <authorList>
            <person name="Cuomo C.A."/>
            <person name="Gueldener U."/>
            <person name="Xu J.-R."/>
            <person name="Trail F."/>
            <person name="Turgeon B.G."/>
            <person name="Di Pietro A."/>
            <person name="Walton J.D."/>
            <person name="Ma L.-J."/>
            <person name="Baker S.E."/>
            <person name="Rep M."/>
            <person name="Adam G."/>
            <person name="Antoniw J."/>
            <person name="Baldwin T."/>
            <person name="Calvo S.E."/>
            <person name="Chang Y.-L."/>
            <person name="DeCaprio D."/>
            <person name="Gale L.R."/>
            <person name="Gnerre S."/>
            <person name="Goswami R.S."/>
            <person name="Hammond-Kosack K."/>
            <person name="Harris L.J."/>
            <person name="Hilburn K."/>
            <person name="Kennell J.C."/>
            <person name="Kroken S."/>
            <person name="Magnuson J.K."/>
            <person name="Mannhaupt G."/>
            <person name="Mauceli E.W."/>
            <person name="Mewes H.-W."/>
            <person name="Mitterbauer R."/>
            <person name="Muehlbauer G."/>
            <person name="Muensterkoetter M."/>
            <person name="Nelson D."/>
            <person name="O'Donnell K."/>
            <person name="Ouellet T."/>
            <person name="Qi W."/>
            <person name="Quesneville H."/>
            <person name="Roncero M.I.G."/>
            <person name="Seong K.-Y."/>
            <person name="Tetko I.V."/>
            <person name="Urban M."/>
            <person name="Waalwijk C."/>
            <person name="Ward T.J."/>
            <person name="Yao J."/>
            <person name="Birren B.W."/>
            <person name="Kistler H.C."/>
        </authorList>
    </citation>
    <scope>NUCLEOTIDE SEQUENCE [LARGE SCALE GENOMIC DNA]</scope>
    <source>
        <strain evidence="4">PH-1 / ATCC MYA-4620 / FGSC 9075 / NRRL 31084</strain>
    </source>
</reference>
<feature type="transmembrane region" description="Helical" evidence="2">
    <location>
        <begin position="161"/>
        <end position="182"/>
    </location>
</feature>
<dbReference type="EnsemblFungi" id="CEF84092">
    <property type="protein sequence ID" value="CEF84092"/>
    <property type="gene ID" value="FGRRES_07773_M"/>
</dbReference>
<feature type="transmembrane region" description="Helical" evidence="2">
    <location>
        <begin position="5"/>
        <end position="24"/>
    </location>
</feature>
<feature type="transmembrane region" description="Helical" evidence="2">
    <location>
        <begin position="197"/>
        <end position="220"/>
    </location>
</feature>
<reference evidence="4" key="3">
    <citation type="submission" date="2017-01" db="UniProtKB">
        <authorList>
            <consortium name="EnsemblFungi"/>
        </authorList>
    </citation>
    <scope>IDENTIFICATION</scope>
    <source>
        <strain evidence="4">PH-1 / ATCC MYA-4620 / FGSC 9075 / NRRL 31084</strain>
    </source>
</reference>
<keyword evidence="2" id="KW-0812">Transmembrane</keyword>
<protein>
    <recommendedName>
        <fullName evidence="3">MHYT domain-containing protein</fullName>
    </recommendedName>
</protein>
<dbReference type="EMBL" id="HG970335">
    <property type="status" value="NOT_ANNOTATED_CDS"/>
    <property type="molecule type" value="Genomic_DNA"/>
</dbReference>
<evidence type="ECO:0000313" key="4">
    <source>
        <dbReference type="EnsemblFungi" id="CEF84092"/>
    </source>
</evidence>
<dbReference type="PANTHER" id="PTHR35152">
    <property type="entry name" value="DOMAIN SIGNALLING PROTEIN, PUTATIVE (AFU_ORTHOLOGUE AFUA_5G11310)-RELATED"/>
    <property type="match status" value="1"/>
</dbReference>
<dbReference type="PROSITE" id="PS50924">
    <property type="entry name" value="MHYT"/>
    <property type="match status" value="1"/>
</dbReference>
<accession>A0A098DRU3</accession>
<feature type="compositionally biased region" description="Polar residues" evidence="1">
    <location>
        <begin position="465"/>
        <end position="475"/>
    </location>
</feature>
<dbReference type="Pfam" id="PF03707">
    <property type="entry name" value="MHYT"/>
    <property type="match status" value="2"/>
</dbReference>
<accession>A0A0E0SCC9</accession>
<proteinExistence type="predicted"/>
<feature type="transmembrane region" description="Helical" evidence="2">
    <location>
        <begin position="92"/>
        <end position="113"/>
    </location>
</feature>
<evidence type="ECO:0000256" key="1">
    <source>
        <dbReference type="SAM" id="MobiDB-lite"/>
    </source>
</evidence>
<evidence type="ECO:0000259" key="3">
    <source>
        <dbReference type="PROSITE" id="PS50924"/>
    </source>
</evidence>
<dbReference type="AlphaFoldDB" id="A0A098DRU3"/>
<evidence type="ECO:0000256" key="2">
    <source>
        <dbReference type="SAM" id="Phobius"/>
    </source>
</evidence>
<feature type="compositionally biased region" description="Basic and acidic residues" evidence="1">
    <location>
        <begin position="769"/>
        <end position="780"/>
    </location>
</feature>
<organism evidence="4">
    <name type="scientific">Gibberella zeae (strain ATCC MYA-4620 / CBS 123657 / FGSC 9075 / NRRL 31084 / PH-1)</name>
    <name type="common">Wheat head blight fungus</name>
    <name type="synonym">Fusarium graminearum</name>
    <dbReference type="NCBI Taxonomy" id="229533"/>
    <lineage>
        <taxon>Eukaryota</taxon>
        <taxon>Fungi</taxon>
        <taxon>Dikarya</taxon>
        <taxon>Ascomycota</taxon>
        <taxon>Pezizomycotina</taxon>
        <taxon>Sordariomycetes</taxon>
        <taxon>Hypocreomycetidae</taxon>
        <taxon>Hypocreales</taxon>
        <taxon>Nectriaceae</taxon>
        <taxon>Fusarium</taxon>
    </lineage>
</organism>
<keyword evidence="2" id="KW-0472">Membrane</keyword>
<reference evidence="4" key="2">
    <citation type="journal article" date="2010" name="Nature">
        <title>Comparative genomics reveals mobile pathogenicity chromosomes in Fusarium.</title>
        <authorList>
            <person name="Ma L.J."/>
            <person name="van der Does H.C."/>
            <person name="Borkovich K.A."/>
            <person name="Coleman J.J."/>
            <person name="Daboussi M.J."/>
            <person name="Di Pietro A."/>
            <person name="Dufresne M."/>
            <person name="Freitag M."/>
            <person name="Grabherr M."/>
            <person name="Henrissat B."/>
            <person name="Houterman P.M."/>
            <person name="Kang S."/>
            <person name="Shim W.B."/>
            <person name="Woloshuk C."/>
            <person name="Xie X."/>
            <person name="Xu J.R."/>
            <person name="Antoniw J."/>
            <person name="Baker S.E."/>
            <person name="Bluhm B.H."/>
            <person name="Breakspear A."/>
            <person name="Brown D.W."/>
            <person name="Butchko R.A."/>
            <person name="Chapman S."/>
            <person name="Coulson R."/>
            <person name="Coutinho P.M."/>
            <person name="Danchin E.G."/>
            <person name="Diener A."/>
            <person name="Gale L.R."/>
            <person name="Gardiner D.M."/>
            <person name="Goff S."/>
            <person name="Hammond-Kosack K.E."/>
            <person name="Hilburn K."/>
            <person name="Hua-Van A."/>
            <person name="Jonkers W."/>
            <person name="Kazan K."/>
            <person name="Kodira C.D."/>
            <person name="Koehrsen M."/>
            <person name="Kumar L."/>
            <person name="Lee Y.H."/>
            <person name="Li L."/>
            <person name="Manners J.M."/>
            <person name="Miranda-Saavedra D."/>
            <person name="Mukherjee M."/>
            <person name="Park G."/>
            <person name="Park J."/>
            <person name="Park S.Y."/>
            <person name="Proctor R.H."/>
            <person name="Regev A."/>
            <person name="Ruiz-Roldan M.C."/>
            <person name="Sain D."/>
            <person name="Sakthikumar S."/>
            <person name="Sykes S."/>
            <person name="Schwartz D.C."/>
            <person name="Turgeon B.G."/>
            <person name="Wapinski I."/>
            <person name="Yoder O."/>
            <person name="Young S."/>
            <person name="Zeng Q."/>
            <person name="Zhou S."/>
            <person name="Galagan J."/>
            <person name="Cuomo C.A."/>
            <person name="Kistler H.C."/>
            <person name="Rep M."/>
        </authorList>
    </citation>
    <scope>GENOME REANNOTATION</scope>
    <source>
        <strain evidence="4">PH-1 / ATCC MYA-4620 / FGSC 9075 / NRRL 31084</strain>
    </source>
</reference>
<dbReference type="InterPro" id="IPR005330">
    <property type="entry name" value="MHYT_dom"/>
</dbReference>
<dbReference type="PANTHER" id="PTHR35152:SF1">
    <property type="entry name" value="DOMAIN SIGNALLING PROTEIN, PUTATIVE (AFU_ORTHOLOGUE AFUA_5G11310)-RELATED"/>
    <property type="match status" value="1"/>
</dbReference>
<feature type="transmembrane region" description="Helical" evidence="2">
    <location>
        <begin position="59"/>
        <end position="80"/>
    </location>
</feature>
<gene>
    <name evidence="4" type="primary">FG07773.1</name>
</gene>
<keyword evidence="2" id="KW-1133">Transmembrane helix</keyword>
<sequence length="925" mass="102601">MGPIFILWVALPKILIWSNIYPWHDLLLFPDLHLRPEKMPIDGLLESYRGHVVPKEYNAGYVALSYLISLVGAASTLELINRRSWFNGISNHLVLVSSAITMGGISIWSMHFIGNQALTLGQGEAEMQVDYSVGITVLSFCMPVVFLLAAFYAIGISNGIAWWRVITAGILCGSAICGMHYLGNASIRNYECIYNKIYIVGAAIIAVVASTVALAMFFILQSLSGGTWWKRTISAFVLAGAVSSMHWCASVGTEYRLVRLRRVQESSRTATVVAVICLSFGACIIIAGSAILRARTLKQAARRAQQIELGAIVFDKNGRLLIDSNGAFPSTVVTDFFIGENKKERFNTSHSQFHWMFQASRNWLGISGLINGMRRHLEQLPHKSRHRDAKKGIQLITDDGKLIEGYDVIFRELFCVAAAELSDQLNEPLINIGMLWDEVLPKETASNQAYLQALEKYRNAGGESSDASTKGGSENDNIEKEVGLEEIDGRGALMFLVRRLTSDDEMQRLVSAGYRFVDPGQVSNNSRFHQQIQSTEFKTKLREMKNFADQQVKIKSGVHLSFFAIQDTGVNKPQVLARKDARHLLPSIALPMPAIEKSHVGLLERIAGLPVPEILQRLRTRGATPRSPDEESFAKNLSNAIHSLRKLVDEPNFQDAVLTTSMVRLPYGIDGDQVDETVIMALRLKITSPVFSTSPNCQWVPLSFFKMRQTLAQSRQEFIRVLHDQFDPLNLPASRANNKLTSGPVSTLRRLRSAVTTTEPKGKKTEVMVTRSRAESKDSGRSSSTVNLCPPGGADDGTQVQETVDIQVQPPPERHYSGYQQSFLNGGIVVFQEVTVQVESRKPEPRTDLSPSWSHDTAIEPPYEIESHQPGQPTAKAIELQPLGWGKNDVSVKSHQLSDIKQVDHNVGTIAAFVDTLLIELYICT</sequence>